<comment type="similarity">
    <text evidence="2">Belongs to the binding-protein-dependent transport system permease family. CysTW subfamily.</text>
</comment>
<feature type="transmembrane region" description="Helical" evidence="10">
    <location>
        <begin position="72"/>
        <end position="98"/>
    </location>
</feature>
<evidence type="ECO:0000256" key="9">
    <source>
        <dbReference type="ARBA" id="ARBA00035652"/>
    </source>
</evidence>
<organism evidence="12 13">
    <name type="scientific">Salisediminibacterium halotolerans</name>
    <dbReference type="NCBI Taxonomy" id="517425"/>
    <lineage>
        <taxon>Bacteria</taxon>
        <taxon>Bacillati</taxon>
        <taxon>Bacillota</taxon>
        <taxon>Bacilli</taxon>
        <taxon>Bacillales</taxon>
        <taxon>Bacillaceae</taxon>
        <taxon>Salisediminibacterium</taxon>
    </lineage>
</organism>
<feature type="transmembrane region" description="Helical" evidence="10">
    <location>
        <begin position="32"/>
        <end position="52"/>
    </location>
</feature>
<comment type="similarity">
    <text evidence="9">In the N-terminal section; belongs to the binding-protein-dependent transport system permease family.</text>
</comment>
<accession>A0A1H9RSY4</accession>
<dbReference type="Pfam" id="PF00528">
    <property type="entry name" value="BPD_transp_1"/>
    <property type="match status" value="1"/>
</dbReference>
<dbReference type="InterPro" id="IPR007210">
    <property type="entry name" value="ABC_Gly_betaine_transp_sub-bd"/>
</dbReference>
<sequence length="516" mass="56591">MTANILLDFTAFFIERREQLYITLWEHVQMSLTALLIAVFIAVPAGILLNHYQKGAEPVIGTTAVLQTIPSLALLGFLIPFIGIGTAPAIVALTAYALMPVLRNTYTGIREVDPALMEASRSMGMDSRQQLLKVQLPLAMPMMMAGIRTSMVLIVGTATLAALIGAGGLGDLIMLGINRADNFYILLGAIPAALLALFFDAVLRFAEKRSLGTSLKPMVAVVVIALLVVVSPRLYQALPFADEEADIVLAGKIGAEPEIILNMYQELIESDTDYSVDIEPGFGTTDFTFEAALAGEVDGYLEFTGTAIADFLNEDPVSNDEQEAYEQAREGMKEEYGLEFLEPMDYQNTYALAITEEIAEEEDLNAISDLRGIASELTAGFTFEFIDRNDGYPAIQDVYGIEFGDVEGMDPGLRSEALVSEDVQVIDAYSTDAYMIRYDLLALEDDENVFPPFNGAPLLRQEVLQDYPQIEDSLNRLGGMITEEEMMEMNYRVDEEDEDAAEVAEEFLIAEGLIDG</sequence>
<dbReference type="GO" id="GO:0031460">
    <property type="term" value="P:glycine betaine transport"/>
    <property type="evidence" value="ECO:0007669"/>
    <property type="project" value="TreeGrafter"/>
</dbReference>
<dbReference type="PROSITE" id="PS50928">
    <property type="entry name" value="ABC_TM1"/>
    <property type="match status" value="1"/>
</dbReference>
<dbReference type="CDD" id="cd13610">
    <property type="entry name" value="PBP2_ChoS"/>
    <property type="match status" value="1"/>
</dbReference>
<dbReference type="Proteomes" id="UP000199318">
    <property type="component" value="Unassembled WGS sequence"/>
</dbReference>
<evidence type="ECO:0000256" key="8">
    <source>
        <dbReference type="ARBA" id="ARBA00035642"/>
    </source>
</evidence>
<dbReference type="PANTHER" id="PTHR30177:SF4">
    <property type="entry name" value="OSMOPROTECTANT IMPORT PERMEASE PROTEIN OSMW"/>
    <property type="match status" value="1"/>
</dbReference>
<keyword evidence="6 10" id="KW-1133">Transmembrane helix</keyword>
<dbReference type="Gene3D" id="1.10.3720.10">
    <property type="entry name" value="MetI-like"/>
    <property type="match status" value="1"/>
</dbReference>
<dbReference type="Pfam" id="PF04069">
    <property type="entry name" value="OpuAC"/>
    <property type="match status" value="1"/>
</dbReference>
<keyword evidence="13" id="KW-1185">Reference proteome</keyword>
<dbReference type="SUPFAM" id="SSF161098">
    <property type="entry name" value="MetI-like"/>
    <property type="match status" value="1"/>
</dbReference>
<dbReference type="InterPro" id="IPR058089">
    <property type="entry name" value="EgtUBC_SBD"/>
</dbReference>
<proteinExistence type="inferred from homology"/>
<dbReference type="RefSeq" id="WP_093072244.1">
    <property type="nucleotide sequence ID" value="NZ_FOGV01000005.1"/>
</dbReference>
<comment type="subcellular location">
    <subcellularLocation>
        <location evidence="1 10">Cell membrane</location>
        <topology evidence="1 10">Multi-pass membrane protein</topology>
    </subcellularLocation>
</comment>
<evidence type="ECO:0000313" key="13">
    <source>
        <dbReference type="Proteomes" id="UP000199318"/>
    </source>
</evidence>
<feature type="transmembrane region" description="Helical" evidence="10">
    <location>
        <begin position="215"/>
        <end position="235"/>
    </location>
</feature>
<dbReference type="Gene3D" id="3.40.190.10">
    <property type="entry name" value="Periplasmic binding protein-like II"/>
    <property type="match status" value="1"/>
</dbReference>
<comment type="similarity">
    <text evidence="8">In the C-terminal section; belongs to the OsmX family.</text>
</comment>
<evidence type="ECO:0000256" key="10">
    <source>
        <dbReference type="RuleBase" id="RU363032"/>
    </source>
</evidence>
<dbReference type="InterPro" id="IPR000515">
    <property type="entry name" value="MetI-like"/>
</dbReference>
<evidence type="ECO:0000256" key="7">
    <source>
        <dbReference type="ARBA" id="ARBA00023136"/>
    </source>
</evidence>
<feature type="domain" description="ABC transmembrane type-1" evidence="11">
    <location>
        <begin position="24"/>
        <end position="203"/>
    </location>
</feature>
<dbReference type="EMBL" id="FOGV01000005">
    <property type="protein sequence ID" value="SER75816.1"/>
    <property type="molecule type" value="Genomic_DNA"/>
</dbReference>
<feature type="transmembrane region" description="Helical" evidence="10">
    <location>
        <begin position="183"/>
        <end position="203"/>
    </location>
</feature>
<name>A0A1H9RSY4_9BACI</name>
<evidence type="ECO:0000256" key="2">
    <source>
        <dbReference type="ARBA" id="ARBA00007069"/>
    </source>
</evidence>
<feature type="transmembrane region" description="Helical" evidence="10">
    <location>
        <begin position="152"/>
        <end position="177"/>
    </location>
</feature>
<evidence type="ECO:0000256" key="3">
    <source>
        <dbReference type="ARBA" id="ARBA00022448"/>
    </source>
</evidence>
<dbReference type="PANTHER" id="PTHR30177">
    <property type="entry name" value="GLYCINE BETAINE/L-PROLINE TRANSPORT SYSTEM PERMEASE PROTEIN PROW"/>
    <property type="match status" value="1"/>
</dbReference>
<dbReference type="Gene3D" id="3.40.190.120">
    <property type="entry name" value="Osmoprotection protein (prox), domain 2"/>
    <property type="match status" value="1"/>
</dbReference>
<gene>
    <name evidence="12" type="ORF">SAMN05444126_10583</name>
</gene>
<dbReference type="CDD" id="cd06261">
    <property type="entry name" value="TM_PBP2"/>
    <property type="match status" value="1"/>
</dbReference>
<evidence type="ECO:0000256" key="6">
    <source>
        <dbReference type="ARBA" id="ARBA00022989"/>
    </source>
</evidence>
<dbReference type="GO" id="GO:0022857">
    <property type="term" value="F:transmembrane transporter activity"/>
    <property type="evidence" value="ECO:0007669"/>
    <property type="project" value="InterPro"/>
</dbReference>
<comment type="caution">
    <text evidence="12">The sequence shown here is derived from an EMBL/GenBank/DDBJ whole genome shotgun (WGS) entry which is preliminary data.</text>
</comment>
<evidence type="ECO:0000259" key="11">
    <source>
        <dbReference type="PROSITE" id="PS50928"/>
    </source>
</evidence>
<evidence type="ECO:0000256" key="5">
    <source>
        <dbReference type="ARBA" id="ARBA00022970"/>
    </source>
</evidence>
<dbReference type="OrthoDB" id="9801163at2"/>
<dbReference type="GO" id="GO:0043190">
    <property type="term" value="C:ATP-binding cassette (ABC) transporter complex"/>
    <property type="evidence" value="ECO:0007669"/>
    <property type="project" value="InterPro"/>
</dbReference>
<protein>
    <submittedName>
        <fullName evidence="12">Osmoprotectant transport system permease protein</fullName>
    </submittedName>
</protein>
<keyword evidence="3 10" id="KW-0813">Transport</keyword>
<keyword evidence="4 10" id="KW-0812">Transmembrane</keyword>
<dbReference type="InterPro" id="IPR035906">
    <property type="entry name" value="MetI-like_sf"/>
</dbReference>
<dbReference type="AlphaFoldDB" id="A0A1H9RSY4"/>
<dbReference type="GO" id="GO:0006865">
    <property type="term" value="P:amino acid transport"/>
    <property type="evidence" value="ECO:0007669"/>
    <property type="project" value="UniProtKB-KW"/>
</dbReference>
<reference evidence="13" key="1">
    <citation type="submission" date="2016-10" db="EMBL/GenBank/DDBJ databases">
        <authorList>
            <person name="de Groot N.N."/>
        </authorList>
    </citation>
    <scope>NUCLEOTIDE SEQUENCE [LARGE SCALE GENOMIC DNA]</scope>
    <source>
        <strain evidence="13">10nlg</strain>
    </source>
</reference>
<dbReference type="SUPFAM" id="SSF53850">
    <property type="entry name" value="Periplasmic binding protein-like II"/>
    <property type="match status" value="1"/>
</dbReference>
<evidence type="ECO:0000256" key="1">
    <source>
        <dbReference type="ARBA" id="ARBA00004651"/>
    </source>
</evidence>
<dbReference type="InterPro" id="IPR051204">
    <property type="entry name" value="ABC_transp_perm/SBD"/>
</dbReference>
<keyword evidence="5" id="KW-0029">Amino-acid transport</keyword>
<dbReference type="STRING" id="1464123.SAMN05444126_10583"/>
<evidence type="ECO:0000256" key="4">
    <source>
        <dbReference type="ARBA" id="ARBA00022692"/>
    </source>
</evidence>
<evidence type="ECO:0000313" key="12">
    <source>
        <dbReference type="EMBL" id="SER75816.1"/>
    </source>
</evidence>
<keyword evidence="7 10" id="KW-0472">Membrane</keyword>
<dbReference type="FunFam" id="1.10.3720.10:FF:000001">
    <property type="entry name" value="Glycine betaine ABC transporter, permease"/>
    <property type="match status" value="1"/>
</dbReference>